<dbReference type="GO" id="GO:0043022">
    <property type="term" value="F:ribosome binding"/>
    <property type="evidence" value="ECO:0007669"/>
    <property type="project" value="UniProtKB-UniRule"/>
</dbReference>
<keyword evidence="3 5" id="KW-0699">rRNA-binding</keyword>
<dbReference type="RefSeq" id="WP_009206377.1">
    <property type="nucleotide sequence ID" value="NC_022357.1"/>
</dbReference>
<dbReference type="HOGENOM" id="CLU_106757_4_0_4"/>
<dbReference type="Pfam" id="PF04751">
    <property type="entry name" value="DarP"/>
    <property type="match status" value="1"/>
</dbReference>
<comment type="subcellular location">
    <subcellularLocation>
        <location evidence="5">Cytoplasm</location>
    </subcellularLocation>
    <text evidence="5">Associates with late stage pre-50S ribosomal subunits.</text>
</comment>
<dbReference type="InterPro" id="IPR006839">
    <property type="entry name" value="DarP"/>
</dbReference>
<accession>S6AFK9</accession>
<proteinExistence type="inferred from homology"/>
<dbReference type="GO" id="GO:0005829">
    <property type="term" value="C:cytosol"/>
    <property type="evidence" value="ECO:0007669"/>
    <property type="project" value="TreeGrafter"/>
</dbReference>
<dbReference type="Proteomes" id="UP000015559">
    <property type="component" value="Chromosome"/>
</dbReference>
<evidence type="ECO:0000256" key="3">
    <source>
        <dbReference type="ARBA" id="ARBA00022730"/>
    </source>
</evidence>
<dbReference type="EMBL" id="AP013066">
    <property type="protein sequence ID" value="BAN34676.1"/>
    <property type="molecule type" value="Genomic_DNA"/>
</dbReference>
<keyword evidence="2 5" id="KW-0690">Ribosome biogenesis</keyword>
<dbReference type="STRING" id="1163617.SCD_n00835"/>
<dbReference type="GO" id="GO:1902626">
    <property type="term" value="P:assembly of large subunit precursor of preribosome"/>
    <property type="evidence" value="ECO:0007669"/>
    <property type="project" value="UniProtKB-UniRule"/>
</dbReference>
<evidence type="ECO:0000256" key="2">
    <source>
        <dbReference type="ARBA" id="ARBA00022517"/>
    </source>
</evidence>
<evidence type="ECO:0000256" key="5">
    <source>
        <dbReference type="HAMAP-Rule" id="MF_00765"/>
    </source>
</evidence>
<dbReference type="NCBIfam" id="NF003593">
    <property type="entry name" value="PRK05255.1-1"/>
    <property type="match status" value="1"/>
</dbReference>
<comment type="function">
    <text evidence="5">Member of a network of 50S ribosomal subunit biogenesis factors which assembles along the 30S-50S interface, preventing incorrect 23S rRNA structures from forming. Promotes peptidyl transferase center (PTC) maturation.</text>
</comment>
<comment type="similarity">
    <text evidence="5">Belongs to the DarP family.</text>
</comment>
<evidence type="ECO:0000256" key="6">
    <source>
        <dbReference type="SAM" id="MobiDB-lite"/>
    </source>
</evidence>
<dbReference type="HAMAP" id="MF_00765">
    <property type="entry name" value="DarP"/>
    <property type="match status" value="1"/>
</dbReference>
<evidence type="ECO:0000313" key="8">
    <source>
        <dbReference type="Proteomes" id="UP000015559"/>
    </source>
</evidence>
<sequence>MADLELDAPDDLPEPPSKTKRKQEMHALQDIGEELVSLNKDRLAQLNLPDNLLDAIIEAKRLTRHEPRRRQMQYLGKLMRTVDAEPIQAQLDEWNNVTRVQAAKFHLLERWRERLLTEEHALSELVVEYARADIQQIRTLIRNAQKEAATGKPPKSSRALFKLLREMILEEKGTEPEQDE</sequence>
<feature type="region of interest" description="Disordered" evidence="6">
    <location>
        <begin position="1"/>
        <end position="25"/>
    </location>
</feature>
<evidence type="ECO:0000256" key="1">
    <source>
        <dbReference type="ARBA" id="ARBA00022490"/>
    </source>
</evidence>
<dbReference type="Gene3D" id="1.10.60.30">
    <property type="entry name" value="PSPTO4464-like domains"/>
    <property type="match status" value="2"/>
</dbReference>
<name>S6AFK9_SULDS</name>
<dbReference type="SUPFAM" id="SSF158710">
    <property type="entry name" value="PSPTO4464-like"/>
    <property type="match status" value="1"/>
</dbReference>
<dbReference type="KEGG" id="sdr:SCD_n00835"/>
<reference evidence="7 8" key="1">
    <citation type="journal article" date="2012" name="Appl. Environ. Microbiol.">
        <title>Draft genome sequence of a psychrotolerant sulfur-oxidizing bacterium, Sulfuricella denitrificans skB26, and proteomic insights into cold adaptation.</title>
        <authorList>
            <person name="Watanabe T."/>
            <person name="Kojima H."/>
            <person name="Fukui M."/>
        </authorList>
    </citation>
    <scope>NUCLEOTIDE SEQUENCE [LARGE SCALE GENOMIC DNA]</scope>
    <source>
        <strain evidence="8">skB26</strain>
    </source>
</reference>
<evidence type="ECO:0000313" key="7">
    <source>
        <dbReference type="EMBL" id="BAN34676.1"/>
    </source>
</evidence>
<dbReference type="PIRSF" id="PIRSF016183">
    <property type="entry name" value="UCP016183"/>
    <property type="match status" value="1"/>
</dbReference>
<dbReference type="CDD" id="cd16331">
    <property type="entry name" value="YjgA-like"/>
    <property type="match status" value="1"/>
</dbReference>
<keyword evidence="8" id="KW-1185">Reference proteome</keyword>
<dbReference type="PANTHER" id="PTHR38101">
    <property type="entry name" value="UPF0307 PROTEIN YJGA"/>
    <property type="match status" value="1"/>
</dbReference>
<keyword evidence="1 5" id="KW-0963">Cytoplasm</keyword>
<feature type="compositionally biased region" description="Acidic residues" evidence="6">
    <location>
        <begin position="1"/>
        <end position="13"/>
    </location>
</feature>
<organism evidence="7 8">
    <name type="scientific">Sulfuricella denitrificans (strain DSM 22764 / NBRC 105220 / skB26)</name>
    <dbReference type="NCBI Taxonomy" id="1163617"/>
    <lineage>
        <taxon>Bacteria</taxon>
        <taxon>Pseudomonadati</taxon>
        <taxon>Pseudomonadota</taxon>
        <taxon>Betaproteobacteria</taxon>
        <taxon>Nitrosomonadales</taxon>
        <taxon>Sulfuricellaceae</taxon>
        <taxon>Sulfuricella</taxon>
    </lineage>
</organism>
<dbReference type="InterPro" id="IPR023153">
    <property type="entry name" value="DarP_sf"/>
</dbReference>
<dbReference type="eggNOG" id="COG3028">
    <property type="taxonomic scope" value="Bacteria"/>
</dbReference>
<dbReference type="PANTHER" id="PTHR38101:SF1">
    <property type="entry name" value="UPF0307 PROTEIN YJGA"/>
    <property type="match status" value="1"/>
</dbReference>
<evidence type="ECO:0000256" key="4">
    <source>
        <dbReference type="ARBA" id="ARBA00022884"/>
    </source>
</evidence>
<dbReference type="GO" id="GO:0019843">
    <property type="term" value="F:rRNA binding"/>
    <property type="evidence" value="ECO:0007669"/>
    <property type="project" value="UniProtKB-UniRule"/>
</dbReference>
<keyword evidence="4 5" id="KW-0694">RNA-binding</keyword>
<dbReference type="OrthoDB" id="5293604at2"/>
<gene>
    <name evidence="5" type="primary">darP</name>
    <name evidence="7" type="ORF">SCD_n00835</name>
</gene>
<protein>
    <recommendedName>
        <fullName evidence="5">Dual-action ribosomal maturation protein DarP</fullName>
    </recommendedName>
    <alternativeName>
        <fullName evidence="5">Large ribosomal subunit assembly factor DarP</fullName>
    </alternativeName>
</protein>
<dbReference type="AlphaFoldDB" id="S6AFK9"/>